<proteinExistence type="predicted"/>
<evidence type="ECO:0000313" key="2">
    <source>
        <dbReference type="EMBL" id="WWC85955.1"/>
    </source>
</evidence>
<dbReference type="InterPro" id="IPR051783">
    <property type="entry name" value="NAD(P)-dependent_oxidoreduct"/>
</dbReference>
<dbReference type="PANTHER" id="PTHR48079:SF6">
    <property type="entry name" value="NAD(P)-BINDING DOMAIN-CONTAINING PROTEIN-RELATED"/>
    <property type="match status" value="1"/>
</dbReference>
<accession>A0AAX4JN41</accession>
<dbReference type="SUPFAM" id="SSF51735">
    <property type="entry name" value="NAD(P)-binding Rossmann-fold domains"/>
    <property type="match status" value="1"/>
</dbReference>
<dbReference type="GeneID" id="91091497"/>
<feature type="domain" description="Polysaccharide biosynthesis protein CapD-like" evidence="1">
    <location>
        <begin position="15"/>
        <end position="100"/>
    </location>
</feature>
<keyword evidence="3" id="KW-1185">Reference proteome</keyword>
<dbReference type="Pfam" id="PF02719">
    <property type="entry name" value="Polysacc_synt_2"/>
    <property type="match status" value="1"/>
</dbReference>
<gene>
    <name evidence="2" type="ORF">L201_000825</name>
</gene>
<reference evidence="2 3" key="1">
    <citation type="submission" date="2024-01" db="EMBL/GenBank/DDBJ databases">
        <title>Comparative genomics of Cryptococcus and Kwoniella reveals pathogenesis evolution and contrasting modes of karyotype evolution via chromosome fusion or intercentromeric recombination.</title>
        <authorList>
            <person name="Coelho M.A."/>
            <person name="David-Palma M."/>
            <person name="Shea T."/>
            <person name="Bowers K."/>
            <person name="McGinley-Smith S."/>
            <person name="Mohammad A.W."/>
            <person name="Gnirke A."/>
            <person name="Yurkov A.M."/>
            <person name="Nowrousian M."/>
            <person name="Sun S."/>
            <person name="Cuomo C.A."/>
            <person name="Heitman J."/>
        </authorList>
    </citation>
    <scope>NUCLEOTIDE SEQUENCE [LARGE SCALE GENOMIC DNA]</scope>
    <source>
        <strain evidence="2 3">CBS 6074</strain>
    </source>
</reference>
<dbReference type="InterPro" id="IPR036291">
    <property type="entry name" value="NAD(P)-bd_dom_sf"/>
</dbReference>
<dbReference type="RefSeq" id="XP_066072718.1">
    <property type="nucleotide sequence ID" value="XM_066216621.1"/>
</dbReference>
<sequence>MSAAQGSTSTSGKTVFFTGATGYIGGTVLESIINSNTPPKSITLLIRDEKKSQGFKSLESAKNKNIEIKTEIGSLEDSSLLEKLSSENDVTIHTADADHLEGVKSILKGQKARKDKTGHRPILIETSGTGVLVDKAKGDYPNDVIYTDLNPTPATRDSPALISMTEVPKESPHRDVDLEILEADKAGYIKSYIILPSTIWGKGVGEVFDKGLSNSFSDQIPTLIKAGLDRNRAGMVGEGKNIWPHVKITDLSNLYQLVYNKSTQQNPTIGHGLSGYYFGISGEYTLYGATSRIGQALVKYNLISTKETQPTSFNKEELDKYYNGSTYMGTNSRGVADRSKSIGWKPRFTDQEDLYKHIDRETIRVEQEFGKEYKTKKFTSSY</sequence>
<name>A0AAX4JN41_9TREE</name>
<dbReference type="Gene3D" id="3.40.50.720">
    <property type="entry name" value="NAD(P)-binding Rossmann-like Domain"/>
    <property type="match status" value="1"/>
</dbReference>
<dbReference type="InterPro" id="IPR003869">
    <property type="entry name" value="Polysac_CapD-like"/>
</dbReference>
<organism evidence="2 3">
    <name type="scientific">Kwoniella dendrophila CBS 6074</name>
    <dbReference type="NCBI Taxonomy" id="1295534"/>
    <lineage>
        <taxon>Eukaryota</taxon>
        <taxon>Fungi</taxon>
        <taxon>Dikarya</taxon>
        <taxon>Basidiomycota</taxon>
        <taxon>Agaricomycotina</taxon>
        <taxon>Tremellomycetes</taxon>
        <taxon>Tremellales</taxon>
        <taxon>Cryptococcaceae</taxon>
        <taxon>Kwoniella</taxon>
    </lineage>
</organism>
<dbReference type="Proteomes" id="UP001355207">
    <property type="component" value="Chromosome 1"/>
</dbReference>
<dbReference type="GO" id="GO:0005737">
    <property type="term" value="C:cytoplasm"/>
    <property type="evidence" value="ECO:0007669"/>
    <property type="project" value="TreeGrafter"/>
</dbReference>
<evidence type="ECO:0000259" key="1">
    <source>
        <dbReference type="Pfam" id="PF02719"/>
    </source>
</evidence>
<evidence type="ECO:0000313" key="3">
    <source>
        <dbReference type="Proteomes" id="UP001355207"/>
    </source>
</evidence>
<dbReference type="GO" id="GO:0004029">
    <property type="term" value="F:aldehyde dehydrogenase (NAD+) activity"/>
    <property type="evidence" value="ECO:0007669"/>
    <property type="project" value="TreeGrafter"/>
</dbReference>
<dbReference type="AlphaFoldDB" id="A0AAX4JN41"/>
<protein>
    <recommendedName>
        <fullName evidence="1">Polysaccharide biosynthesis protein CapD-like domain-containing protein</fullName>
    </recommendedName>
</protein>
<dbReference type="PANTHER" id="PTHR48079">
    <property type="entry name" value="PROTEIN YEEZ"/>
    <property type="match status" value="1"/>
</dbReference>
<dbReference type="EMBL" id="CP144098">
    <property type="protein sequence ID" value="WWC85955.1"/>
    <property type="molecule type" value="Genomic_DNA"/>
</dbReference>